<feature type="transmembrane region" description="Helical" evidence="1">
    <location>
        <begin position="84"/>
        <end position="116"/>
    </location>
</feature>
<reference evidence="3 4" key="1">
    <citation type="journal article" date="2019" name="Commun. Biol.">
        <title>The bagworm genome reveals a unique fibroin gene that provides high tensile strength.</title>
        <authorList>
            <person name="Kono N."/>
            <person name="Nakamura H."/>
            <person name="Ohtoshi R."/>
            <person name="Tomita M."/>
            <person name="Numata K."/>
            <person name="Arakawa K."/>
        </authorList>
    </citation>
    <scope>NUCLEOTIDE SEQUENCE [LARGE SCALE GENOMIC DNA]</scope>
</reference>
<keyword evidence="1" id="KW-0812">Transmembrane</keyword>
<organism evidence="3 4">
    <name type="scientific">Eumeta variegata</name>
    <name type="common">Bagworm moth</name>
    <name type="synonym">Eumeta japonica</name>
    <dbReference type="NCBI Taxonomy" id="151549"/>
    <lineage>
        <taxon>Eukaryota</taxon>
        <taxon>Metazoa</taxon>
        <taxon>Ecdysozoa</taxon>
        <taxon>Arthropoda</taxon>
        <taxon>Hexapoda</taxon>
        <taxon>Insecta</taxon>
        <taxon>Pterygota</taxon>
        <taxon>Neoptera</taxon>
        <taxon>Endopterygota</taxon>
        <taxon>Lepidoptera</taxon>
        <taxon>Glossata</taxon>
        <taxon>Ditrysia</taxon>
        <taxon>Tineoidea</taxon>
        <taxon>Psychidae</taxon>
        <taxon>Oiketicinae</taxon>
        <taxon>Eumeta</taxon>
    </lineage>
</organism>
<proteinExistence type="predicted"/>
<dbReference type="EMBL" id="BGZK01000091">
    <property type="protein sequence ID" value="GBP17907.1"/>
    <property type="molecule type" value="Genomic_DNA"/>
</dbReference>
<evidence type="ECO:0000313" key="4">
    <source>
        <dbReference type="Proteomes" id="UP000299102"/>
    </source>
</evidence>
<protein>
    <submittedName>
        <fullName evidence="3">SAYSvFN domain-containing protein 1</fullName>
    </submittedName>
</protein>
<sequence>MEAKLKEYRELRRRKELEKAEKERIALLADSVDIMSQMDKNKEDELVLINNDDNESNIDATSETSDIESCKNQLWSFSTVKWSVYFGIWLMLYMFFLRLQFGAVFFVISVLIGICLNTRTRPKKAGEVSAYSVFNENCENIEGTLTAEQFEKEIRFGPGSV</sequence>
<dbReference type="InterPro" id="IPR019387">
    <property type="entry name" value="SAYSvFN_dom"/>
</dbReference>
<dbReference type="STRING" id="151549.A0A4C1TV72"/>
<dbReference type="Proteomes" id="UP000299102">
    <property type="component" value="Unassembled WGS sequence"/>
</dbReference>
<dbReference type="Pfam" id="PF10260">
    <property type="entry name" value="SAYSvFN"/>
    <property type="match status" value="1"/>
</dbReference>
<dbReference type="PANTHER" id="PTHR13527">
    <property type="entry name" value="SAYSVFN DOMAIN-CONTAINING PROTEIN 1"/>
    <property type="match status" value="1"/>
</dbReference>
<name>A0A4C1TV72_EUMVA</name>
<keyword evidence="4" id="KW-1185">Reference proteome</keyword>
<keyword evidence="1" id="KW-1133">Transmembrane helix</keyword>
<dbReference type="PANTHER" id="PTHR13527:SF0">
    <property type="entry name" value="SAYSVFN DOMAIN-CONTAINING PROTEIN 1"/>
    <property type="match status" value="1"/>
</dbReference>
<dbReference type="AlphaFoldDB" id="A0A4C1TV72"/>
<evidence type="ECO:0000256" key="1">
    <source>
        <dbReference type="SAM" id="Phobius"/>
    </source>
</evidence>
<dbReference type="InterPro" id="IPR039159">
    <property type="entry name" value="SAYSD1"/>
</dbReference>
<evidence type="ECO:0000313" key="3">
    <source>
        <dbReference type="EMBL" id="GBP17907.1"/>
    </source>
</evidence>
<accession>A0A4C1TV72</accession>
<dbReference type="OrthoDB" id="71310at2759"/>
<gene>
    <name evidence="3" type="primary">SAYSD1</name>
    <name evidence="3" type="ORF">EVAR_7900_1</name>
</gene>
<keyword evidence="1" id="KW-0472">Membrane</keyword>
<evidence type="ECO:0000259" key="2">
    <source>
        <dbReference type="Pfam" id="PF10260"/>
    </source>
</evidence>
<feature type="domain" description="SAYSvFN" evidence="2">
    <location>
        <begin position="86"/>
        <end position="154"/>
    </location>
</feature>
<comment type="caution">
    <text evidence="3">The sequence shown here is derived from an EMBL/GenBank/DDBJ whole genome shotgun (WGS) entry which is preliminary data.</text>
</comment>